<dbReference type="FunFam" id="3.90.640.10:FF:000047">
    <property type="entry name" value="Actin, alpha skeletal muscle"/>
    <property type="match status" value="1"/>
</dbReference>
<name>A0AAN9F6F2_CROPI</name>
<protein>
    <recommendedName>
        <fullName evidence="4">Actin</fullName>
    </recommendedName>
</protein>
<dbReference type="InterPro" id="IPR004000">
    <property type="entry name" value="Actin"/>
</dbReference>
<organism evidence="2 3">
    <name type="scientific">Crotalaria pallida</name>
    <name type="common">Smooth rattlebox</name>
    <name type="synonym">Crotalaria striata</name>
    <dbReference type="NCBI Taxonomy" id="3830"/>
    <lineage>
        <taxon>Eukaryota</taxon>
        <taxon>Viridiplantae</taxon>
        <taxon>Streptophyta</taxon>
        <taxon>Embryophyta</taxon>
        <taxon>Tracheophyta</taxon>
        <taxon>Spermatophyta</taxon>
        <taxon>Magnoliopsida</taxon>
        <taxon>eudicotyledons</taxon>
        <taxon>Gunneridae</taxon>
        <taxon>Pentapetalae</taxon>
        <taxon>rosids</taxon>
        <taxon>fabids</taxon>
        <taxon>Fabales</taxon>
        <taxon>Fabaceae</taxon>
        <taxon>Papilionoideae</taxon>
        <taxon>50 kb inversion clade</taxon>
        <taxon>genistoids sensu lato</taxon>
        <taxon>core genistoids</taxon>
        <taxon>Crotalarieae</taxon>
        <taxon>Crotalaria</taxon>
    </lineage>
</organism>
<keyword evidence="3" id="KW-1185">Reference proteome</keyword>
<proteinExistence type="inferred from homology"/>
<dbReference type="PRINTS" id="PR00190">
    <property type="entry name" value="ACTIN"/>
</dbReference>
<evidence type="ECO:0000313" key="2">
    <source>
        <dbReference type="EMBL" id="KAK7268621.1"/>
    </source>
</evidence>
<dbReference type="InterPro" id="IPR043129">
    <property type="entry name" value="ATPase_NBD"/>
</dbReference>
<dbReference type="Pfam" id="PF00022">
    <property type="entry name" value="Actin"/>
    <property type="match status" value="1"/>
</dbReference>
<dbReference type="EMBL" id="JAYWIO010000004">
    <property type="protein sequence ID" value="KAK7268621.1"/>
    <property type="molecule type" value="Genomic_DNA"/>
</dbReference>
<comment type="caution">
    <text evidence="2">The sequence shown here is derived from an EMBL/GenBank/DDBJ whole genome shotgun (WGS) entry which is preliminary data.</text>
</comment>
<evidence type="ECO:0000313" key="3">
    <source>
        <dbReference type="Proteomes" id="UP001372338"/>
    </source>
</evidence>
<dbReference type="SUPFAM" id="SSF53067">
    <property type="entry name" value="Actin-like ATPase domain"/>
    <property type="match status" value="2"/>
</dbReference>
<dbReference type="Proteomes" id="UP001372338">
    <property type="component" value="Unassembled WGS sequence"/>
</dbReference>
<sequence>MRDGDDIQPLVFDNGTQMFKAGFAGDDVPHSVFPSVVGYLRPGLIVGPCRDHEVYTGDEVFRRRGILTLRYPIVRGIVSNWDEMERIWHHAFYYELRVDPEEHQVVLTEPPLNPITNREMMAQIMFETFGTPALYVANPAVLSLYASGLATGIVLDSGDGVTCVVPIYEGYALPHAILRQPLAGGDLTDFIMESLNERGISLDTPSEREIMRDVKEKLSFVALDYEQELRTSKTGSSVDRRYELPDGNIIVVGDERFRCPEVLFRPSIIGINAAGVHEMIYNSIIKCNVDKNIKRELYHHIVLSGGSTMMPGFADRITKEITALAPSNMSVNVIAPPERIHSAFIGGSMLASLSTFQQNCIGKEEYDEFGSSIVHRKYLW</sequence>
<dbReference type="PANTHER" id="PTHR11937">
    <property type="entry name" value="ACTIN"/>
    <property type="match status" value="1"/>
</dbReference>
<accession>A0AAN9F6F2</accession>
<comment type="similarity">
    <text evidence="1">Belongs to the actin family.</text>
</comment>
<dbReference type="AlphaFoldDB" id="A0AAN9F6F2"/>
<dbReference type="FunFam" id="3.30.420.40:FF:000050">
    <property type="entry name" value="Actin, alpha skeletal muscle"/>
    <property type="match status" value="1"/>
</dbReference>
<dbReference type="Gene3D" id="3.30.420.40">
    <property type="match status" value="2"/>
</dbReference>
<evidence type="ECO:0008006" key="4">
    <source>
        <dbReference type="Google" id="ProtNLM"/>
    </source>
</evidence>
<dbReference type="SMART" id="SM00268">
    <property type="entry name" value="ACTIN"/>
    <property type="match status" value="1"/>
</dbReference>
<reference evidence="2 3" key="1">
    <citation type="submission" date="2024-01" db="EMBL/GenBank/DDBJ databases">
        <title>The genomes of 5 underutilized Papilionoideae crops provide insights into root nodulation and disease resistanc.</title>
        <authorList>
            <person name="Yuan L."/>
        </authorList>
    </citation>
    <scope>NUCLEOTIDE SEQUENCE [LARGE SCALE GENOMIC DNA]</scope>
    <source>
        <strain evidence="2">ZHUSHIDOU_FW_LH</strain>
        <tissue evidence="2">Leaf</tissue>
    </source>
</reference>
<evidence type="ECO:0000256" key="1">
    <source>
        <dbReference type="RuleBase" id="RU000487"/>
    </source>
</evidence>
<dbReference type="Gene3D" id="3.90.640.10">
    <property type="entry name" value="Actin, Chain A, domain 4"/>
    <property type="match status" value="1"/>
</dbReference>
<gene>
    <name evidence="2" type="ORF">RIF29_21323</name>
</gene>